<dbReference type="SMART" id="SM01332">
    <property type="entry name" value="Cyclin_C"/>
    <property type="match status" value="1"/>
</dbReference>
<evidence type="ECO:0000313" key="6">
    <source>
        <dbReference type="EMBL" id="AAK58848.1"/>
    </source>
</evidence>
<dbReference type="eggNOG" id="KOG0656">
    <property type="taxonomic scope" value="Eukaryota"/>
</dbReference>
<comment type="similarity">
    <text evidence="2">Belongs to the cyclin family.</text>
</comment>
<name>Q964G0_STRPU</name>
<dbReference type="FunCoup" id="Q964G0">
    <property type="interactions" value="702"/>
</dbReference>
<dbReference type="HOGENOM" id="CLU_052190_0_0_1"/>
<protein>
    <submittedName>
        <fullName evidence="6">Cyclin D</fullName>
    </submittedName>
</protein>
<sequence length="302" mass="34628">MDNLLCFEQEYFDHAKSPMSYVDQVLLRDKNLDNLLAVEEQYVLSADYFGNHFQRELRPSMRKLVVDWMFEVCEEQQREEDVFPLSVNYLDRFLSIERISRDKFQLLGATCMFLASKLLETIPLTSEKLIIYTDNSITLEQLLKFEQLVLTKLKWDLMAITPNAFLEHIFHRLPVDKEQAALLRKHAQTFIVLCATDYNFAMQPPSLIAASGVAAAANGLRMHIPKVIDLLHRITKIETDYLILVRDRMENLLSKNLVPGSPTKTAGHTTVQKTRSMDESDKPCTPTGVDEVEIITMPSGLC</sequence>
<dbReference type="GO" id="GO:0000307">
    <property type="term" value="C:cyclin-dependent protein kinase holoenzyme complex"/>
    <property type="evidence" value="ECO:0000318"/>
    <property type="project" value="GO_Central"/>
</dbReference>
<reference evidence="8" key="2">
    <citation type="submission" date="2015-02" db="EMBL/GenBank/DDBJ databases">
        <title>Genome sequencing for Strongylocentrotus purpuratus.</title>
        <authorList>
            <person name="Murali S."/>
            <person name="Liu Y."/>
            <person name="Vee V."/>
            <person name="English A."/>
            <person name="Wang M."/>
            <person name="Skinner E."/>
            <person name="Han Y."/>
            <person name="Muzny D.M."/>
            <person name="Worley K.C."/>
            <person name="Gibbs R.A."/>
        </authorList>
    </citation>
    <scope>NUCLEOTIDE SEQUENCE</scope>
</reference>
<dbReference type="InterPro" id="IPR039361">
    <property type="entry name" value="Cyclin"/>
</dbReference>
<dbReference type="GO" id="GO:0005737">
    <property type="term" value="C:cytoplasm"/>
    <property type="evidence" value="ECO:0000318"/>
    <property type="project" value="GO_Central"/>
</dbReference>
<dbReference type="InterPro" id="IPR036915">
    <property type="entry name" value="Cyclin-like_sf"/>
</dbReference>
<feature type="domain" description="Cyclin-like" evidence="4">
    <location>
        <begin position="67"/>
        <end position="151"/>
    </location>
</feature>
<proteinExistence type="evidence at transcript level"/>
<accession>Q964G0</accession>
<reference evidence="7" key="3">
    <citation type="submission" date="2021-01" db="UniProtKB">
        <authorList>
            <consortium name="EnsemblMetazoa"/>
        </authorList>
    </citation>
    <scope>IDENTIFICATION</scope>
</reference>
<dbReference type="InterPro" id="IPR013763">
    <property type="entry name" value="Cyclin-like_dom"/>
</dbReference>
<dbReference type="RefSeq" id="NP_999664.1">
    <property type="nucleotide sequence ID" value="NM_214499.1"/>
</dbReference>
<dbReference type="GO" id="GO:0016538">
    <property type="term" value="F:cyclin-dependent protein serine/threonine kinase regulator activity"/>
    <property type="evidence" value="ECO:0000318"/>
    <property type="project" value="GO_Central"/>
</dbReference>
<dbReference type="EMBL" id="AF318615">
    <property type="protein sequence ID" value="AAK58848.1"/>
    <property type="molecule type" value="mRNA"/>
</dbReference>
<evidence type="ECO:0000256" key="1">
    <source>
        <dbReference type="ARBA" id="ARBA00023127"/>
    </source>
</evidence>
<dbReference type="Proteomes" id="UP000007110">
    <property type="component" value="Unassembled WGS sequence"/>
</dbReference>
<dbReference type="EnsemblMetazoa" id="NM_214499">
    <property type="protein sequence ID" value="NP_999664"/>
    <property type="gene ID" value="LOC373245"/>
</dbReference>
<dbReference type="KEGG" id="spu:373245"/>
<dbReference type="Pfam" id="PF00134">
    <property type="entry name" value="Cyclin_N"/>
    <property type="match status" value="1"/>
</dbReference>
<dbReference type="OrthoDB" id="306099at2759"/>
<dbReference type="GO" id="GO:0005815">
    <property type="term" value="C:microtubule organizing center"/>
    <property type="evidence" value="ECO:0000318"/>
    <property type="project" value="GO_Central"/>
</dbReference>
<feature type="region of interest" description="Disordered" evidence="3">
    <location>
        <begin position="260"/>
        <end position="288"/>
    </location>
</feature>
<dbReference type="GeneID" id="373245"/>
<dbReference type="STRING" id="7668.Q964G0"/>
<dbReference type="AlphaFoldDB" id="Q964G0"/>
<dbReference type="OMA" id="KEIKPYM"/>
<feature type="compositionally biased region" description="Polar residues" evidence="3">
    <location>
        <begin position="262"/>
        <end position="274"/>
    </location>
</feature>
<dbReference type="InterPro" id="IPR006671">
    <property type="entry name" value="Cyclin_N"/>
</dbReference>
<dbReference type="GO" id="GO:0005634">
    <property type="term" value="C:nucleus"/>
    <property type="evidence" value="ECO:0000318"/>
    <property type="project" value="GO_Central"/>
</dbReference>
<evidence type="ECO:0000256" key="2">
    <source>
        <dbReference type="RuleBase" id="RU000383"/>
    </source>
</evidence>
<keyword evidence="1 2" id="KW-0195">Cyclin</keyword>
<evidence type="ECO:0000256" key="3">
    <source>
        <dbReference type="SAM" id="MobiDB-lite"/>
    </source>
</evidence>
<dbReference type="CDD" id="cd20515">
    <property type="entry name" value="CYCLIN_CCND_rpt1"/>
    <property type="match status" value="1"/>
</dbReference>
<dbReference type="CDD" id="cd20516">
    <property type="entry name" value="CYCLIN_CCND_rpt2"/>
    <property type="match status" value="1"/>
</dbReference>
<dbReference type="EnsemblMetazoa" id="XM_030994243">
    <property type="protein sequence ID" value="XP_030850103"/>
    <property type="gene ID" value="LOC115927903"/>
</dbReference>
<dbReference type="GO" id="GO:0000082">
    <property type="term" value="P:G1/S transition of mitotic cell cycle"/>
    <property type="evidence" value="ECO:0000318"/>
    <property type="project" value="GO_Central"/>
</dbReference>
<reference evidence="6" key="1">
    <citation type="journal article" date="2002" name="Mol. Cell. Biol.">
        <title>Cyclin D and cdk4 are required for normal development beyond the blastula stage in sea urchin embryos.</title>
        <authorList>
            <person name="Moore J.C."/>
            <person name="Sumerel J.L."/>
            <person name="Schnackenberg B.J."/>
            <person name="Nichols J.A."/>
            <person name="Wikramanayake A."/>
            <person name="Wessel G.M."/>
            <person name="Marzluff W.F."/>
        </authorList>
    </citation>
    <scope>NUCLEOTIDE SEQUENCE</scope>
</reference>
<dbReference type="PANTHER" id="PTHR10177">
    <property type="entry name" value="CYCLINS"/>
    <property type="match status" value="1"/>
</dbReference>
<evidence type="ECO:0000259" key="4">
    <source>
        <dbReference type="SMART" id="SM00385"/>
    </source>
</evidence>
<evidence type="ECO:0000313" key="8">
    <source>
        <dbReference type="Proteomes" id="UP000007110"/>
    </source>
</evidence>
<dbReference type="InParanoid" id="Q964G0"/>
<dbReference type="FunFam" id="1.10.472.10:FF:000003">
    <property type="entry name" value="G1/S-specific cyclin-D2"/>
    <property type="match status" value="1"/>
</dbReference>
<keyword evidence="8" id="KW-1185">Reference proteome</keyword>
<dbReference type="GO" id="GO:1900087">
    <property type="term" value="P:positive regulation of G1/S transition of mitotic cell cycle"/>
    <property type="evidence" value="ECO:0000318"/>
    <property type="project" value="GO_Central"/>
</dbReference>
<dbReference type="Gene3D" id="1.10.472.10">
    <property type="entry name" value="Cyclin-like"/>
    <property type="match status" value="2"/>
</dbReference>
<evidence type="ECO:0000259" key="5">
    <source>
        <dbReference type="SMART" id="SM01332"/>
    </source>
</evidence>
<dbReference type="InterPro" id="IPR004367">
    <property type="entry name" value="Cyclin_C-dom"/>
</dbReference>
<feature type="domain" description="Cyclin C-terminal" evidence="5">
    <location>
        <begin position="160"/>
        <end position="298"/>
    </location>
</feature>
<dbReference type="SUPFAM" id="SSF47954">
    <property type="entry name" value="Cyclin-like"/>
    <property type="match status" value="2"/>
</dbReference>
<organism evidence="6">
    <name type="scientific">Strongylocentrotus purpuratus</name>
    <name type="common">Purple sea urchin</name>
    <dbReference type="NCBI Taxonomy" id="7668"/>
    <lineage>
        <taxon>Eukaryota</taxon>
        <taxon>Metazoa</taxon>
        <taxon>Echinodermata</taxon>
        <taxon>Eleutherozoa</taxon>
        <taxon>Echinozoa</taxon>
        <taxon>Echinoidea</taxon>
        <taxon>Euechinoidea</taxon>
        <taxon>Echinacea</taxon>
        <taxon>Camarodonta</taxon>
        <taxon>Echinidea</taxon>
        <taxon>Strongylocentrotidae</taxon>
        <taxon>Strongylocentrotus</taxon>
    </lineage>
</organism>
<evidence type="ECO:0000313" key="7">
    <source>
        <dbReference type="EnsemblMetazoa" id="NP_999664"/>
    </source>
</evidence>
<dbReference type="SMART" id="SM00385">
    <property type="entry name" value="CYCLIN"/>
    <property type="match status" value="1"/>
</dbReference>
<dbReference type="Pfam" id="PF02984">
    <property type="entry name" value="Cyclin_C"/>
    <property type="match status" value="1"/>
</dbReference>